<sequence>MPHQTVDAMDAGAGQAAAARTCARSSSASGDAAAVSLEPARRGVPHAAGGCHSSPGASGGALIAVAVG</sequence>
<evidence type="ECO:0000313" key="2">
    <source>
        <dbReference type="Proteomes" id="UP001341281"/>
    </source>
</evidence>
<protein>
    <submittedName>
        <fullName evidence="1">Uncharacterized protein</fullName>
    </submittedName>
</protein>
<gene>
    <name evidence="1" type="ORF">U9M48_029202</name>
</gene>
<organism evidence="1 2">
    <name type="scientific">Paspalum notatum var. saurae</name>
    <dbReference type="NCBI Taxonomy" id="547442"/>
    <lineage>
        <taxon>Eukaryota</taxon>
        <taxon>Viridiplantae</taxon>
        <taxon>Streptophyta</taxon>
        <taxon>Embryophyta</taxon>
        <taxon>Tracheophyta</taxon>
        <taxon>Spermatophyta</taxon>
        <taxon>Magnoliopsida</taxon>
        <taxon>Liliopsida</taxon>
        <taxon>Poales</taxon>
        <taxon>Poaceae</taxon>
        <taxon>PACMAD clade</taxon>
        <taxon>Panicoideae</taxon>
        <taxon>Andropogonodae</taxon>
        <taxon>Paspaleae</taxon>
        <taxon>Paspalinae</taxon>
        <taxon>Paspalum</taxon>
    </lineage>
</organism>
<dbReference type="AlphaFoldDB" id="A0AAQ3TY67"/>
<keyword evidence="2" id="KW-1185">Reference proteome</keyword>
<name>A0AAQ3TY67_PASNO</name>
<dbReference type="Proteomes" id="UP001341281">
    <property type="component" value="Chromosome 06"/>
</dbReference>
<reference evidence="1 2" key="1">
    <citation type="submission" date="2024-02" db="EMBL/GenBank/DDBJ databases">
        <title>High-quality chromosome-scale genome assembly of Pensacola bahiagrass (Paspalum notatum Flugge var. saurae).</title>
        <authorList>
            <person name="Vega J.M."/>
            <person name="Podio M."/>
            <person name="Orjuela J."/>
            <person name="Siena L.A."/>
            <person name="Pessino S.C."/>
            <person name="Combes M.C."/>
            <person name="Mariac C."/>
            <person name="Albertini E."/>
            <person name="Pupilli F."/>
            <person name="Ortiz J.P.A."/>
            <person name="Leblanc O."/>
        </authorList>
    </citation>
    <scope>NUCLEOTIDE SEQUENCE [LARGE SCALE GENOMIC DNA]</scope>
    <source>
        <strain evidence="1">R1</strain>
        <tissue evidence="1">Leaf</tissue>
    </source>
</reference>
<dbReference type="EMBL" id="CP144750">
    <property type="protein sequence ID" value="WVZ81871.1"/>
    <property type="molecule type" value="Genomic_DNA"/>
</dbReference>
<evidence type="ECO:0000313" key="1">
    <source>
        <dbReference type="EMBL" id="WVZ81871.1"/>
    </source>
</evidence>
<proteinExistence type="predicted"/>
<accession>A0AAQ3TY67</accession>